<dbReference type="Proteomes" id="UP000254374">
    <property type="component" value="Unassembled WGS sequence"/>
</dbReference>
<dbReference type="Gene3D" id="3.40.220.10">
    <property type="entry name" value="Leucine Aminopeptidase, subunit E, domain 1"/>
    <property type="match status" value="1"/>
</dbReference>
<evidence type="ECO:0000313" key="4">
    <source>
        <dbReference type="Proteomes" id="UP000186808"/>
    </source>
</evidence>
<evidence type="ECO:0000259" key="1">
    <source>
        <dbReference type="Pfam" id="PF10021"/>
    </source>
</evidence>
<dbReference type="EMBL" id="FTNL01000006">
    <property type="protein sequence ID" value="SIR06846.1"/>
    <property type="molecule type" value="Genomic_DNA"/>
</dbReference>
<dbReference type="RefSeq" id="WP_058469338.1">
    <property type="nucleotide sequence ID" value="NZ_CAAAIV010000103.1"/>
</dbReference>
<dbReference type="Pfam" id="PF10021">
    <property type="entry name" value="PARG_cat_microb"/>
    <property type="match status" value="1"/>
</dbReference>
<accession>A0A377GNL2</accession>
<evidence type="ECO:0000313" key="3">
    <source>
        <dbReference type="EMBL" id="STO26379.1"/>
    </source>
</evidence>
<keyword evidence="4" id="KW-1185">Reference proteome</keyword>
<proteinExistence type="predicted"/>
<dbReference type="PANTHER" id="PTHR35596">
    <property type="entry name" value="DUF2263 DOMAIN-CONTAINING PROTEIN"/>
    <property type="match status" value="1"/>
</dbReference>
<reference evidence="3 5" key="2">
    <citation type="submission" date="2018-06" db="EMBL/GenBank/DDBJ databases">
        <authorList>
            <consortium name="Pathogen Informatics"/>
            <person name="Doyle S."/>
        </authorList>
    </citation>
    <scope>NUCLEOTIDE SEQUENCE [LARGE SCALE GENOMIC DNA]</scope>
    <source>
        <strain evidence="3 5">NCTC11401</strain>
    </source>
</reference>
<name>A0A377GNL2_9GAMM</name>
<feature type="domain" description="Microbial-type PARG catalytic" evidence="1">
    <location>
        <begin position="34"/>
        <end position="151"/>
    </location>
</feature>
<dbReference type="STRING" id="464.Lgor_3019"/>
<evidence type="ECO:0000313" key="2">
    <source>
        <dbReference type="EMBL" id="SIR06846.1"/>
    </source>
</evidence>
<dbReference type="PANTHER" id="PTHR35596:SF1">
    <property type="entry name" value="MICROBIAL-TYPE PARG CATALYTIC DOMAIN-CONTAINING PROTEIN"/>
    <property type="match status" value="1"/>
</dbReference>
<organism evidence="3 5">
    <name type="scientific">Fluoribacter gormanii</name>
    <dbReference type="NCBI Taxonomy" id="464"/>
    <lineage>
        <taxon>Bacteria</taxon>
        <taxon>Pseudomonadati</taxon>
        <taxon>Pseudomonadota</taxon>
        <taxon>Gammaproteobacteria</taxon>
        <taxon>Legionellales</taxon>
        <taxon>Legionellaceae</taxon>
        <taxon>Fluoribacter</taxon>
    </lineage>
</organism>
<dbReference type="AlphaFoldDB" id="A0A377GNL2"/>
<dbReference type="Proteomes" id="UP000186808">
    <property type="component" value="Unassembled WGS sequence"/>
</dbReference>
<protein>
    <submittedName>
        <fullName evidence="2">TIGR02452 family protein</fullName>
    </submittedName>
    <submittedName>
        <fullName evidence="3">Uncharacterized protein conserved in bacteria</fullName>
    </submittedName>
</protein>
<sequence length="363" mass="40962">MMSKIRLFKPLPQRNTTSVIKEVHAENKPSLLKGSYTGQRWRHKSMEKTLDWITDLKRSEELHKQAQSNLNLWAKKKSASPKLVEVVHKDWGLAALEATKKYGVPYSVLNMANPQFPGGAALEGGSAQEENIWHRSTCAQSLLDNMIYLDEKAKAFCYRDPARMLLEAKIKMTAEELEALKNHSGETDSQGYKVFFSPESRVCFRGPEIAFPTDPEDFTPAHYIADSDLSYAFLPESDIFPFYELRSAAPQLSSTPHALDLETKEQYIADLRRRIAAQLDTLILAKQPNAILGAWGCGEFKNDPEIVAKVYSEEIEKRAHFFDHLVFPIINTGSHNNYAIFNQQLTGIKLGNPRSVGSDLSLD</sequence>
<dbReference type="OrthoDB" id="9806181at2"/>
<dbReference type="EMBL" id="UGGV01000001">
    <property type="protein sequence ID" value="STO26379.1"/>
    <property type="molecule type" value="Genomic_DNA"/>
</dbReference>
<dbReference type="InterPro" id="IPR019261">
    <property type="entry name" value="PARG_cat_microbial"/>
</dbReference>
<gene>
    <name evidence="3" type="ORF">NCTC11401_03236</name>
    <name evidence="2" type="ORF">SAMN05421777_10638</name>
</gene>
<evidence type="ECO:0000313" key="5">
    <source>
        <dbReference type="Proteomes" id="UP000254374"/>
    </source>
</evidence>
<dbReference type="InterPro" id="IPR043472">
    <property type="entry name" value="Macro_dom-like"/>
</dbReference>
<reference evidence="2 4" key="1">
    <citation type="submission" date="2017-01" db="EMBL/GenBank/DDBJ databases">
        <authorList>
            <person name="Varghese N."/>
            <person name="Submissions S."/>
        </authorList>
    </citation>
    <scope>NUCLEOTIDE SEQUENCE [LARGE SCALE GENOMIC DNA]</scope>
    <source>
        <strain evidence="2 4">ATCC 33342</strain>
    </source>
</reference>